<feature type="non-terminal residue" evidence="1">
    <location>
        <position position="1"/>
    </location>
</feature>
<organism evidence="1 2">
    <name type="scientific">Characodon lateralis</name>
    <dbReference type="NCBI Taxonomy" id="208331"/>
    <lineage>
        <taxon>Eukaryota</taxon>
        <taxon>Metazoa</taxon>
        <taxon>Chordata</taxon>
        <taxon>Craniata</taxon>
        <taxon>Vertebrata</taxon>
        <taxon>Euteleostomi</taxon>
        <taxon>Actinopterygii</taxon>
        <taxon>Neopterygii</taxon>
        <taxon>Teleostei</taxon>
        <taxon>Neoteleostei</taxon>
        <taxon>Acanthomorphata</taxon>
        <taxon>Ovalentaria</taxon>
        <taxon>Atherinomorphae</taxon>
        <taxon>Cyprinodontiformes</taxon>
        <taxon>Goodeidae</taxon>
        <taxon>Characodon</taxon>
    </lineage>
</organism>
<reference evidence="1 2" key="1">
    <citation type="submission" date="2021-06" db="EMBL/GenBank/DDBJ databases">
        <authorList>
            <person name="Palmer J.M."/>
        </authorList>
    </citation>
    <scope>NUCLEOTIDE SEQUENCE [LARGE SCALE GENOMIC DNA]</scope>
    <source>
        <strain evidence="1 2">CL_MEX2019</strain>
        <tissue evidence="1">Muscle</tissue>
    </source>
</reference>
<name>A0ABU7DU06_9TELE</name>
<keyword evidence="2" id="KW-1185">Reference proteome</keyword>
<comment type="caution">
    <text evidence="1">The sequence shown here is derived from an EMBL/GenBank/DDBJ whole genome shotgun (WGS) entry which is preliminary data.</text>
</comment>
<evidence type="ECO:0000313" key="2">
    <source>
        <dbReference type="Proteomes" id="UP001352852"/>
    </source>
</evidence>
<evidence type="ECO:0000313" key="1">
    <source>
        <dbReference type="EMBL" id="MED6278552.1"/>
    </source>
</evidence>
<gene>
    <name evidence="1" type="ORF">CHARACLAT_025149</name>
</gene>
<dbReference type="EMBL" id="JAHUTJ010035656">
    <property type="protein sequence ID" value="MED6278552.1"/>
    <property type="molecule type" value="Genomic_DNA"/>
</dbReference>
<evidence type="ECO:0008006" key="3">
    <source>
        <dbReference type="Google" id="ProtNLM"/>
    </source>
</evidence>
<protein>
    <recommendedName>
        <fullName evidence="3">MHC class I antigen</fullName>
    </recommendedName>
</protein>
<accession>A0ABU7DU06</accession>
<proteinExistence type="predicted"/>
<sequence>INGQLCHQHFDSGSLQTLSKYLKDIWYTPGWYHGPATGFLEERLHIIKKRLRSISRSWSMAHTPPQWCSCKSA</sequence>
<dbReference type="Proteomes" id="UP001352852">
    <property type="component" value="Unassembled WGS sequence"/>
</dbReference>